<name>A0A2D1UA21_9SPHI</name>
<dbReference type="Proteomes" id="UP000223749">
    <property type="component" value="Chromosome"/>
</dbReference>
<dbReference type="AlphaFoldDB" id="A0A2D1UA21"/>
<dbReference type="OrthoDB" id="736172at2"/>
<organism evidence="2 3">
    <name type="scientific">Pedobacter ginsengisoli</name>
    <dbReference type="NCBI Taxonomy" id="363852"/>
    <lineage>
        <taxon>Bacteria</taxon>
        <taxon>Pseudomonadati</taxon>
        <taxon>Bacteroidota</taxon>
        <taxon>Sphingobacteriia</taxon>
        <taxon>Sphingobacteriales</taxon>
        <taxon>Sphingobacteriaceae</taxon>
        <taxon>Pedobacter</taxon>
    </lineage>
</organism>
<evidence type="ECO:0000313" key="2">
    <source>
        <dbReference type="EMBL" id="ATP58450.1"/>
    </source>
</evidence>
<gene>
    <name evidence="2" type="ORF">CPT03_19275</name>
</gene>
<dbReference type="KEGG" id="pgs:CPT03_19275"/>
<keyword evidence="1" id="KW-0732">Signal</keyword>
<dbReference type="EMBL" id="CP024091">
    <property type="protein sequence ID" value="ATP58450.1"/>
    <property type="molecule type" value="Genomic_DNA"/>
</dbReference>
<protein>
    <recommendedName>
        <fullName evidence="4">DUF4374 domain-containing protein</fullName>
    </recommendedName>
</protein>
<sequence>MQQKTPYKSLKRAILLFVPVILSLCQSCYQKPNNNPDGNSYSLYILGKDGKEYIIETNSLDSGKILPEKQGAILDAKAMDRDIIVKNGSYYHLNRKKAELSKYNLQNGTLNSVASTPLRDFSIENYFWAGKDSLLLTGLDVKGFKQAKYVLIETNKMNLLSSGTLAIPQPSGKFTSMSIGFVELRKNNLFIGYTYHHQLSSSSYTTSDTTYIAELDYPQMNLIMVDRDTRSTYPGGINTVQSYSFNDEQNNYYFMSCPGIALGNRPDLPTGIFRIKAGEEHLDKDYFINISSSIVNNHAYGMWYLGNNKAIIRSERKDLFKGISDHYSAAHFEFYLIDLAASKVVKKLDLPLDKGTRRECVIVKGNIAYIAVNSNTEGNFIWTYNIQTGILKKGLELAGNTDFIMRIDKLNP</sequence>
<feature type="signal peptide" evidence="1">
    <location>
        <begin position="1"/>
        <end position="30"/>
    </location>
</feature>
<keyword evidence="3" id="KW-1185">Reference proteome</keyword>
<evidence type="ECO:0000313" key="3">
    <source>
        <dbReference type="Proteomes" id="UP000223749"/>
    </source>
</evidence>
<feature type="chain" id="PRO_5013682541" description="DUF4374 domain-containing protein" evidence="1">
    <location>
        <begin position="31"/>
        <end position="412"/>
    </location>
</feature>
<accession>A0A2D1UA21</accession>
<proteinExistence type="predicted"/>
<evidence type="ECO:0000256" key="1">
    <source>
        <dbReference type="SAM" id="SignalP"/>
    </source>
</evidence>
<dbReference type="RefSeq" id="WP_099440352.1">
    <property type="nucleotide sequence ID" value="NZ_CP024091.1"/>
</dbReference>
<evidence type="ECO:0008006" key="4">
    <source>
        <dbReference type="Google" id="ProtNLM"/>
    </source>
</evidence>
<reference evidence="2 3" key="1">
    <citation type="submission" date="2017-10" db="EMBL/GenBank/DDBJ databases">
        <title>Whole genome of Pedobacter ginsengisoli T01R-27 isolated from tomato rhizosphere.</title>
        <authorList>
            <person name="Weon H.-Y."/>
            <person name="Lee S.A."/>
            <person name="Sang M.K."/>
            <person name="Song J."/>
        </authorList>
    </citation>
    <scope>NUCLEOTIDE SEQUENCE [LARGE SCALE GENOMIC DNA]</scope>
    <source>
        <strain evidence="2 3">T01R-27</strain>
    </source>
</reference>